<evidence type="ECO:0000313" key="2">
    <source>
        <dbReference type="Proteomes" id="UP000695022"/>
    </source>
</evidence>
<name>A0ABM1DU46_PRICU</name>
<sequence length="105" mass="11908">MKMRADAGTENVDVASVQAFLRKGGNDAFAGDKSFQYGRPTANQRIESFWAQLMKSWTRWWRSYFAEMVDQGHLDTGNMLHRWYRHAAGSEGRRFALGAAALSTC</sequence>
<protein>
    <submittedName>
        <fullName evidence="3">Uncharacterized protein LOC106806127 isoform X2</fullName>
    </submittedName>
</protein>
<gene>
    <name evidence="3" type="primary">LOC106806127</name>
</gene>
<dbReference type="GeneID" id="106806127"/>
<dbReference type="PANTHER" id="PTHR46791:SF5">
    <property type="entry name" value="CLR5 DOMAIN-CONTAINING PROTEIN-RELATED"/>
    <property type="match status" value="1"/>
</dbReference>
<dbReference type="PANTHER" id="PTHR46791">
    <property type="entry name" value="EXPRESSED PROTEIN"/>
    <property type="match status" value="1"/>
</dbReference>
<reference evidence="3" key="1">
    <citation type="submission" date="2025-08" db="UniProtKB">
        <authorList>
            <consortium name="RefSeq"/>
        </authorList>
    </citation>
    <scope>IDENTIFICATION</scope>
</reference>
<dbReference type="RefSeq" id="XP_014663467.1">
    <property type="nucleotide sequence ID" value="XM_014807981.1"/>
</dbReference>
<dbReference type="Proteomes" id="UP000695022">
    <property type="component" value="Unplaced"/>
</dbReference>
<keyword evidence="2" id="KW-1185">Reference proteome</keyword>
<accession>A0ABM1DU46</accession>
<evidence type="ECO:0000313" key="3">
    <source>
        <dbReference type="RefSeq" id="XP_014663467.1"/>
    </source>
</evidence>
<feature type="domain" description="Integrase core" evidence="1">
    <location>
        <begin position="2"/>
        <end position="86"/>
    </location>
</feature>
<proteinExistence type="predicted"/>
<dbReference type="InterPro" id="IPR058913">
    <property type="entry name" value="Integrase_dom_put"/>
</dbReference>
<organism evidence="2 3">
    <name type="scientific">Priapulus caudatus</name>
    <name type="common">Priapulid worm</name>
    <dbReference type="NCBI Taxonomy" id="37621"/>
    <lineage>
        <taxon>Eukaryota</taxon>
        <taxon>Metazoa</taxon>
        <taxon>Ecdysozoa</taxon>
        <taxon>Scalidophora</taxon>
        <taxon>Priapulida</taxon>
        <taxon>Priapulimorpha</taxon>
        <taxon>Priapulimorphida</taxon>
        <taxon>Priapulidae</taxon>
        <taxon>Priapulus</taxon>
    </lineage>
</organism>
<dbReference type="Pfam" id="PF24764">
    <property type="entry name" value="rva_4"/>
    <property type="match status" value="1"/>
</dbReference>
<evidence type="ECO:0000259" key="1">
    <source>
        <dbReference type="Pfam" id="PF24764"/>
    </source>
</evidence>